<dbReference type="Proteomes" id="UP000475325">
    <property type="component" value="Unassembled WGS sequence"/>
</dbReference>
<proteinExistence type="predicted"/>
<sequence>MNGSRSALVPCAICGARIVFTETGMGWAVGMLKGWMAEVYFLTIDNKHTPPYICLDMGYLINTPPKTNSVEPEVYDCDSEEFVRSGAKVCPIQPGQEFEIYDGKCYALHEKCWDVFKAVASRVFGIQRDSVEVNERYLEILVGVLEGGKVLGGYRLGFAHGFGDEVEIERYWRRLKTYGAVEAGTLKFLEVHKSFEQRPFGGFVNVGKPVVGGDDTNKVLENKIDAVRALKGELGRKGMDYVDEAVREDGYYVPAIDGLPVEILCRIMEFLGGDGVIKFGMVEGEGEGGKIKRRVRVPEGVWKREFRVRGEVGWADEEGYWAGREDISWFERFLNVRLMIGLDEIGVGSLTNLKRVFRVCEVILDVIVDVDKGRVEGEEEEEEEADVLEKRGFKVVVLPKGRGEVEKYLKLEGLKAKGVMVSYTGSGKMRFVSGMRFLPGGEGIGIVNLEDEVYCELFSKVPGRMMVLKTCFGEFGIKSITTVVVGSSEGGLEADTDEKGEKGVSEVKFIAGPDGVDIGGMSVSIDTYKITAFGIDCDAFIL</sequence>
<name>A0A7C8NCF3_ORBOL</name>
<evidence type="ECO:0000313" key="1">
    <source>
        <dbReference type="EMBL" id="KAF3096695.1"/>
    </source>
</evidence>
<dbReference type="AlphaFoldDB" id="A0A7C8NCF3"/>
<reference evidence="1 2" key="1">
    <citation type="submission" date="2019-06" db="EMBL/GenBank/DDBJ databases">
        <authorList>
            <person name="Palmer J.M."/>
        </authorList>
    </citation>
    <scope>NUCLEOTIDE SEQUENCE [LARGE SCALE GENOMIC DNA]</scope>
    <source>
        <strain evidence="1 2">TWF102</strain>
    </source>
</reference>
<protein>
    <submittedName>
        <fullName evidence="1">Uncharacterized protein</fullName>
    </submittedName>
</protein>
<organism evidence="1 2">
    <name type="scientific">Orbilia oligospora</name>
    <name type="common">Nematode-trapping fungus</name>
    <name type="synonym">Arthrobotrys oligospora</name>
    <dbReference type="NCBI Taxonomy" id="2813651"/>
    <lineage>
        <taxon>Eukaryota</taxon>
        <taxon>Fungi</taxon>
        <taxon>Dikarya</taxon>
        <taxon>Ascomycota</taxon>
        <taxon>Pezizomycotina</taxon>
        <taxon>Orbiliomycetes</taxon>
        <taxon>Orbiliales</taxon>
        <taxon>Orbiliaceae</taxon>
        <taxon>Orbilia</taxon>
    </lineage>
</organism>
<dbReference type="EMBL" id="WIQW01000036">
    <property type="protein sequence ID" value="KAF3096695.1"/>
    <property type="molecule type" value="Genomic_DNA"/>
</dbReference>
<gene>
    <name evidence="1" type="ORF">TWF102_006543</name>
</gene>
<comment type="caution">
    <text evidence="1">The sequence shown here is derived from an EMBL/GenBank/DDBJ whole genome shotgun (WGS) entry which is preliminary data.</text>
</comment>
<evidence type="ECO:0000313" key="2">
    <source>
        <dbReference type="Proteomes" id="UP000475325"/>
    </source>
</evidence>
<accession>A0A7C8NCF3</accession>